<keyword evidence="3" id="KW-1185">Reference proteome</keyword>
<evidence type="ECO:0000259" key="1">
    <source>
        <dbReference type="Pfam" id="PF22936"/>
    </source>
</evidence>
<sequence>MSSLEEPFGLDGLPSLSSIDPHGFTCPACSSGVEDMGMGSRRIDGGNCSPSNNCNMDMMTYLNDWIIDSGASEHVCCNIRAFNYTTPMEAGEHQMILVGDHRPLPVISKGQVILKLASNNILVLNDVLYVPNMRRNLMSVSSLGKTGIRVLFDFDKIFLMKNNICIGKGYCYQGLYLLEGRQIFNNNAPRI</sequence>
<dbReference type="Pfam" id="PF22936">
    <property type="entry name" value="Pol_BBD"/>
    <property type="match status" value="1"/>
</dbReference>
<proteinExistence type="predicted"/>
<reference evidence="2 3" key="1">
    <citation type="journal article" date="2023" name="BMC Biotechnol.">
        <title>Vitis rotundifolia cv Carlos genome sequencing.</title>
        <authorList>
            <person name="Huff M."/>
            <person name="Hulse-Kemp A."/>
            <person name="Scheffler B."/>
            <person name="Youngblood R."/>
            <person name="Simpson S."/>
            <person name="Babiker E."/>
            <person name="Staton M."/>
        </authorList>
    </citation>
    <scope>NUCLEOTIDE SEQUENCE [LARGE SCALE GENOMIC DNA]</scope>
    <source>
        <tissue evidence="2">Leaf</tissue>
    </source>
</reference>
<dbReference type="Proteomes" id="UP001168098">
    <property type="component" value="Unassembled WGS sequence"/>
</dbReference>
<comment type="caution">
    <text evidence="2">The sequence shown here is derived from an EMBL/GenBank/DDBJ whole genome shotgun (WGS) entry which is preliminary data.</text>
</comment>
<organism evidence="2 3">
    <name type="scientific">Vitis rotundifolia</name>
    <name type="common">Muscadine grape</name>
    <dbReference type="NCBI Taxonomy" id="103349"/>
    <lineage>
        <taxon>Eukaryota</taxon>
        <taxon>Viridiplantae</taxon>
        <taxon>Streptophyta</taxon>
        <taxon>Embryophyta</taxon>
        <taxon>Tracheophyta</taxon>
        <taxon>Spermatophyta</taxon>
        <taxon>Magnoliopsida</taxon>
        <taxon>eudicotyledons</taxon>
        <taxon>Gunneridae</taxon>
        <taxon>Pentapetalae</taxon>
        <taxon>rosids</taxon>
        <taxon>Vitales</taxon>
        <taxon>Vitaceae</taxon>
        <taxon>Viteae</taxon>
        <taxon>Vitis</taxon>
    </lineage>
</organism>
<evidence type="ECO:0000313" key="3">
    <source>
        <dbReference type="Proteomes" id="UP001168098"/>
    </source>
</evidence>
<dbReference type="EMBL" id="JARBHA010000006">
    <property type="protein sequence ID" value="KAJ9699088.1"/>
    <property type="molecule type" value="Genomic_DNA"/>
</dbReference>
<feature type="domain" description="Retrovirus-related Pol polyprotein from transposon TNT 1-94-like beta-barrel" evidence="1">
    <location>
        <begin position="65"/>
        <end position="147"/>
    </location>
</feature>
<evidence type="ECO:0000313" key="2">
    <source>
        <dbReference type="EMBL" id="KAJ9699088.1"/>
    </source>
</evidence>
<dbReference type="PANTHER" id="PTHR47592">
    <property type="entry name" value="PBF68 PROTEIN"/>
    <property type="match status" value="1"/>
</dbReference>
<gene>
    <name evidence="2" type="ORF">PVL29_007933</name>
</gene>
<dbReference type="PANTHER" id="PTHR47592:SF27">
    <property type="entry name" value="OS08G0421700 PROTEIN"/>
    <property type="match status" value="1"/>
</dbReference>
<name>A0AA39A358_VITRO</name>
<dbReference type="AlphaFoldDB" id="A0AA39A358"/>
<dbReference type="InterPro" id="IPR054722">
    <property type="entry name" value="PolX-like_BBD"/>
</dbReference>
<protein>
    <recommendedName>
        <fullName evidence="1">Retrovirus-related Pol polyprotein from transposon TNT 1-94-like beta-barrel domain-containing protein</fullName>
    </recommendedName>
</protein>
<accession>A0AA39A358</accession>